<dbReference type="InterPro" id="IPR003439">
    <property type="entry name" value="ABC_transporter-like_ATP-bd"/>
</dbReference>
<dbReference type="InterPro" id="IPR017871">
    <property type="entry name" value="ABC_transporter-like_CS"/>
</dbReference>
<dbReference type="PANTHER" id="PTHR24221:SF402">
    <property type="entry name" value="IRON-SULFUR CLUSTERS TRANSPORTER ABCB7, MITOCHONDRIAL"/>
    <property type="match status" value="1"/>
</dbReference>
<dbReference type="GO" id="GO:0005886">
    <property type="term" value="C:plasma membrane"/>
    <property type="evidence" value="ECO:0007669"/>
    <property type="project" value="UniProtKB-SubCell"/>
</dbReference>
<dbReference type="FunFam" id="3.40.50.300:FF:000186">
    <property type="entry name" value="ATP-binding cassette sub-family B member 7, mitochondrial"/>
    <property type="match status" value="1"/>
</dbReference>
<sequence>MQRGGCGCLIHPVYAFEPYVQPARVFPHKTSMRRLAPLREPAPISNQPRNDWQTIVSLLPYLATYKWRVVFALSCLIGAKVANLGVPVVMKRIVDSLASVQHLTALGRAEHAPGIVLLSGVGLLVVAYAIARLSTSLFTELREILFSKVTESAVRQLALKVFRHLHALSLRFHLDRQTGGMSRDIERGTRGITQLISYSLYSILPTLVEVGLVLGFFVVRYEAYYAIVTLIALAAYVTYTVKVTEWRTHFRRTMNELDSRANSRAIDSLLNFETVKYFGNEDWEAQRYDENLKRYRAAAIRSQNSLSALNFGQQAIIGLGLVFILWRATQGVMAGRLTLGDLVLINTFMLQLYIPLNFLGVVYRELKQSLTDMDRMFTLLDAPREVADVPHAPALAVSGAEVRFSGVNFGYEAARPILYDVSFTIPAGTTTAVVGHSGSGKSTLARLLFRFYDLDRARGGAITIDGQDIRDVTQESLRASIGIVPQDTVLFNDTIYYNIAYGRPSASRDEVVAAARAAHIHDFIESLPRGYDTPVGERGLKLSGGEKQRVAIARTLLKNPPILLFDEATSALDSRSERAIQHELDLIARERTTLIIAHRLSTVVHAQQIIVMDRGRIVERGTYAELIRMGGLFAQMWALQQQRAEKAKEDGAKEDGAKEEGDAEAHVGEERGVR</sequence>
<evidence type="ECO:0000256" key="9">
    <source>
        <dbReference type="ARBA" id="ARBA00023136"/>
    </source>
</evidence>
<feature type="transmembrane region" description="Helical" evidence="11">
    <location>
        <begin position="69"/>
        <end position="90"/>
    </location>
</feature>
<dbReference type="InterPro" id="IPR027417">
    <property type="entry name" value="P-loop_NTPase"/>
</dbReference>
<evidence type="ECO:0000256" key="5">
    <source>
        <dbReference type="ARBA" id="ARBA00022692"/>
    </source>
</evidence>
<keyword evidence="8 11" id="KW-1133">Transmembrane helix</keyword>
<dbReference type="SMART" id="SM00382">
    <property type="entry name" value="AAA"/>
    <property type="match status" value="1"/>
</dbReference>
<dbReference type="CDD" id="cd03253">
    <property type="entry name" value="ABCC_ATM1_transporter"/>
    <property type="match status" value="1"/>
</dbReference>
<dbReference type="InterPro" id="IPR036640">
    <property type="entry name" value="ABC1_TM_sf"/>
</dbReference>
<evidence type="ECO:0000313" key="14">
    <source>
        <dbReference type="EMBL" id="CAB3750855.1"/>
    </source>
</evidence>
<feature type="transmembrane region" description="Helical" evidence="11">
    <location>
        <begin position="348"/>
        <end position="366"/>
    </location>
</feature>
<dbReference type="CDD" id="cd18582">
    <property type="entry name" value="ABC_6TM_ATM1_ABCB7"/>
    <property type="match status" value="1"/>
</dbReference>
<feature type="domain" description="ABC transmembrane type-1" evidence="13">
    <location>
        <begin position="70"/>
        <end position="368"/>
    </location>
</feature>
<dbReference type="PROSITE" id="PS50929">
    <property type="entry name" value="ABC_TM1F"/>
    <property type="match status" value="1"/>
</dbReference>
<keyword evidence="6" id="KW-0547">Nucleotide-binding</keyword>
<organism evidence="14 15">
    <name type="scientific">Paraburkholderia solisilvae</name>
    <dbReference type="NCBI Taxonomy" id="624376"/>
    <lineage>
        <taxon>Bacteria</taxon>
        <taxon>Pseudomonadati</taxon>
        <taxon>Pseudomonadota</taxon>
        <taxon>Betaproteobacteria</taxon>
        <taxon>Burkholderiales</taxon>
        <taxon>Burkholderiaceae</taxon>
        <taxon>Paraburkholderia</taxon>
    </lineage>
</organism>
<name>A0A6J5DCY5_9BURK</name>
<proteinExistence type="predicted"/>
<dbReference type="Pfam" id="PF00664">
    <property type="entry name" value="ABC_membrane"/>
    <property type="match status" value="1"/>
</dbReference>
<dbReference type="GO" id="GO:0016887">
    <property type="term" value="F:ATP hydrolysis activity"/>
    <property type="evidence" value="ECO:0007669"/>
    <property type="project" value="InterPro"/>
</dbReference>
<dbReference type="PANTHER" id="PTHR24221">
    <property type="entry name" value="ATP-BINDING CASSETTE SUB-FAMILY B"/>
    <property type="match status" value="1"/>
</dbReference>
<keyword evidence="15" id="KW-1185">Reference proteome</keyword>
<feature type="domain" description="ABC transporter" evidence="12">
    <location>
        <begin position="402"/>
        <end position="639"/>
    </location>
</feature>
<dbReference type="Pfam" id="PF00005">
    <property type="entry name" value="ABC_tran"/>
    <property type="match status" value="1"/>
</dbReference>
<dbReference type="InterPro" id="IPR039421">
    <property type="entry name" value="Type_1_exporter"/>
</dbReference>
<evidence type="ECO:0000256" key="7">
    <source>
        <dbReference type="ARBA" id="ARBA00022840"/>
    </source>
</evidence>
<dbReference type="InterPro" id="IPR003593">
    <property type="entry name" value="AAA+_ATPase"/>
</dbReference>
<evidence type="ECO:0000259" key="12">
    <source>
        <dbReference type="PROSITE" id="PS50893"/>
    </source>
</evidence>
<feature type="transmembrane region" description="Helical" evidence="11">
    <location>
        <begin position="306"/>
        <end position="328"/>
    </location>
</feature>
<keyword evidence="2" id="KW-0813">Transport</keyword>
<dbReference type="Proteomes" id="UP000494329">
    <property type="component" value="Unassembled WGS sequence"/>
</dbReference>
<dbReference type="Gene3D" id="3.40.50.300">
    <property type="entry name" value="P-loop containing nucleotide triphosphate hydrolases"/>
    <property type="match status" value="1"/>
</dbReference>
<evidence type="ECO:0000256" key="3">
    <source>
        <dbReference type="ARBA" id="ARBA00022475"/>
    </source>
</evidence>
<evidence type="ECO:0000256" key="11">
    <source>
        <dbReference type="SAM" id="Phobius"/>
    </source>
</evidence>
<dbReference type="GO" id="GO:0140359">
    <property type="term" value="F:ABC-type transporter activity"/>
    <property type="evidence" value="ECO:0007669"/>
    <property type="project" value="InterPro"/>
</dbReference>
<evidence type="ECO:0000256" key="4">
    <source>
        <dbReference type="ARBA" id="ARBA00022519"/>
    </source>
</evidence>
<dbReference type="PROSITE" id="PS50893">
    <property type="entry name" value="ABC_TRANSPORTER_2"/>
    <property type="match status" value="1"/>
</dbReference>
<feature type="transmembrane region" description="Helical" evidence="11">
    <location>
        <begin position="223"/>
        <end position="241"/>
    </location>
</feature>
<dbReference type="Gene3D" id="1.20.1560.10">
    <property type="entry name" value="ABC transporter type 1, transmembrane domain"/>
    <property type="match status" value="1"/>
</dbReference>
<feature type="transmembrane region" description="Helical" evidence="11">
    <location>
        <begin position="195"/>
        <end position="217"/>
    </location>
</feature>
<dbReference type="PROSITE" id="PS00211">
    <property type="entry name" value="ABC_TRANSPORTER_1"/>
    <property type="match status" value="1"/>
</dbReference>
<dbReference type="SUPFAM" id="SSF52540">
    <property type="entry name" value="P-loop containing nucleoside triphosphate hydrolases"/>
    <property type="match status" value="1"/>
</dbReference>
<keyword evidence="7" id="KW-0067">ATP-binding</keyword>
<dbReference type="AlphaFoldDB" id="A0A6J5DCY5"/>
<evidence type="ECO:0000256" key="8">
    <source>
        <dbReference type="ARBA" id="ARBA00022989"/>
    </source>
</evidence>
<keyword evidence="3" id="KW-1003">Cell membrane</keyword>
<dbReference type="EMBL" id="CADIKF010000006">
    <property type="protein sequence ID" value="CAB3750855.1"/>
    <property type="molecule type" value="Genomic_DNA"/>
</dbReference>
<gene>
    <name evidence="14" type="primary">atm1_2</name>
    <name evidence="14" type="ORF">LMG29739_01164</name>
</gene>
<dbReference type="InterPro" id="IPR011527">
    <property type="entry name" value="ABC1_TM_dom"/>
</dbReference>
<accession>A0A6J5DCY5</accession>
<evidence type="ECO:0000256" key="6">
    <source>
        <dbReference type="ARBA" id="ARBA00022741"/>
    </source>
</evidence>
<evidence type="ECO:0000256" key="1">
    <source>
        <dbReference type="ARBA" id="ARBA00004651"/>
    </source>
</evidence>
<evidence type="ECO:0000259" key="13">
    <source>
        <dbReference type="PROSITE" id="PS50929"/>
    </source>
</evidence>
<evidence type="ECO:0000313" key="15">
    <source>
        <dbReference type="Proteomes" id="UP000494329"/>
    </source>
</evidence>
<keyword evidence="5 11" id="KW-0812">Transmembrane</keyword>
<dbReference type="GO" id="GO:0006879">
    <property type="term" value="P:intracellular iron ion homeostasis"/>
    <property type="evidence" value="ECO:0007669"/>
    <property type="project" value="TreeGrafter"/>
</dbReference>
<protein>
    <submittedName>
        <fullName evidence="14">ATM1-type heavy metal exporter</fullName>
    </submittedName>
</protein>
<keyword evidence="4" id="KW-0997">Cell inner membrane</keyword>
<dbReference type="GO" id="GO:0005524">
    <property type="term" value="F:ATP binding"/>
    <property type="evidence" value="ECO:0007669"/>
    <property type="project" value="UniProtKB-KW"/>
</dbReference>
<keyword evidence="9 11" id="KW-0472">Membrane</keyword>
<feature type="region of interest" description="Disordered" evidence="10">
    <location>
        <begin position="644"/>
        <end position="674"/>
    </location>
</feature>
<evidence type="ECO:0000256" key="2">
    <source>
        <dbReference type="ARBA" id="ARBA00022448"/>
    </source>
</evidence>
<reference evidence="14 15" key="1">
    <citation type="submission" date="2020-04" db="EMBL/GenBank/DDBJ databases">
        <authorList>
            <person name="De Canck E."/>
        </authorList>
    </citation>
    <scope>NUCLEOTIDE SEQUENCE [LARGE SCALE GENOMIC DNA]</scope>
    <source>
        <strain evidence="14 15">LMG 29739</strain>
    </source>
</reference>
<comment type="subcellular location">
    <subcellularLocation>
        <location evidence="1">Cell membrane</location>
        <topology evidence="1">Multi-pass membrane protein</topology>
    </subcellularLocation>
</comment>
<dbReference type="SUPFAM" id="SSF90123">
    <property type="entry name" value="ABC transporter transmembrane region"/>
    <property type="match status" value="1"/>
</dbReference>
<evidence type="ECO:0000256" key="10">
    <source>
        <dbReference type="SAM" id="MobiDB-lite"/>
    </source>
</evidence>
<feature type="transmembrane region" description="Helical" evidence="11">
    <location>
        <begin position="111"/>
        <end position="133"/>
    </location>
</feature>